<dbReference type="InterPro" id="IPR051043">
    <property type="entry name" value="Sulfatase_Mod_Factor_Kinase"/>
</dbReference>
<sequence>MRTASKFAALFVFSALHALAESVEQVPGHKSSSSSPELEARVQALLAKVKRSLRPLKSGTFEMGDWGNEHGVPYDFDAHSRPVHKVTLDGFSMMAYKVTYEDFDVFTDATGNERIAMRANDMEDRAPKRPAGVSWYGAKAYCEWLGRLTKLPFDLPTEAQWEYAARSGGKKMLFATDNGKIERGRNFPKKWMYEEKQPPIPDVGSFPPNPAGLYGMSEDTGEWVNDWFSENYYKVSPAKNPSGPKSGTKKVIRGSVEGSAEIAAMVFMRTSGDPQPMRTTYPRGIGFEEVLVPFPQYSGYRSDTFRCVVKNIYTQR</sequence>
<gene>
    <name evidence="3" type="ORF">ACFOPH_18625</name>
</gene>
<feature type="domain" description="Sulfatase-modifying factor enzyme-like" evidence="2">
    <location>
        <begin position="56"/>
        <end position="261"/>
    </location>
</feature>
<evidence type="ECO:0000313" key="4">
    <source>
        <dbReference type="Proteomes" id="UP001595665"/>
    </source>
</evidence>
<dbReference type="InterPro" id="IPR016187">
    <property type="entry name" value="CTDL_fold"/>
</dbReference>
<evidence type="ECO:0000313" key="3">
    <source>
        <dbReference type="EMBL" id="MFC3460252.1"/>
    </source>
</evidence>
<dbReference type="Pfam" id="PF03781">
    <property type="entry name" value="FGE-sulfatase"/>
    <property type="match status" value="1"/>
</dbReference>
<dbReference type="SUPFAM" id="SSF56436">
    <property type="entry name" value="C-type lectin-like"/>
    <property type="match status" value="1"/>
</dbReference>
<evidence type="ECO:0000259" key="2">
    <source>
        <dbReference type="Pfam" id="PF03781"/>
    </source>
</evidence>
<protein>
    <submittedName>
        <fullName evidence="3">Formylglycine-generating enzyme family protein</fullName>
    </submittedName>
</protein>
<evidence type="ECO:0000256" key="1">
    <source>
        <dbReference type="SAM" id="SignalP"/>
    </source>
</evidence>
<name>A0ABV7PR19_9BURK</name>
<dbReference type="PANTHER" id="PTHR23150">
    <property type="entry name" value="SULFATASE MODIFYING FACTOR 1, 2"/>
    <property type="match status" value="1"/>
</dbReference>
<dbReference type="EMBL" id="JBHRVV010000001">
    <property type="protein sequence ID" value="MFC3460252.1"/>
    <property type="molecule type" value="Genomic_DNA"/>
</dbReference>
<dbReference type="RefSeq" id="WP_379736885.1">
    <property type="nucleotide sequence ID" value="NZ_JBHRVV010000001.1"/>
</dbReference>
<keyword evidence="4" id="KW-1185">Reference proteome</keyword>
<feature type="chain" id="PRO_5047420582" evidence="1">
    <location>
        <begin position="21"/>
        <end position="316"/>
    </location>
</feature>
<organism evidence="3 4">
    <name type="scientific">Massilia haematophila</name>
    <dbReference type="NCBI Taxonomy" id="457923"/>
    <lineage>
        <taxon>Bacteria</taxon>
        <taxon>Pseudomonadati</taxon>
        <taxon>Pseudomonadota</taxon>
        <taxon>Betaproteobacteria</taxon>
        <taxon>Burkholderiales</taxon>
        <taxon>Oxalobacteraceae</taxon>
        <taxon>Telluria group</taxon>
        <taxon>Massilia</taxon>
    </lineage>
</organism>
<dbReference type="Proteomes" id="UP001595665">
    <property type="component" value="Unassembled WGS sequence"/>
</dbReference>
<comment type="caution">
    <text evidence="3">The sequence shown here is derived from an EMBL/GenBank/DDBJ whole genome shotgun (WGS) entry which is preliminary data.</text>
</comment>
<dbReference type="InterPro" id="IPR005532">
    <property type="entry name" value="SUMF_dom"/>
</dbReference>
<proteinExistence type="predicted"/>
<dbReference type="Gene3D" id="3.90.1580.10">
    <property type="entry name" value="paralog of FGE (formylglycine-generating enzyme)"/>
    <property type="match status" value="1"/>
</dbReference>
<dbReference type="PANTHER" id="PTHR23150:SF19">
    <property type="entry name" value="FORMYLGLYCINE-GENERATING ENZYME"/>
    <property type="match status" value="1"/>
</dbReference>
<accession>A0ABV7PR19</accession>
<keyword evidence="1" id="KW-0732">Signal</keyword>
<dbReference type="InterPro" id="IPR042095">
    <property type="entry name" value="SUMF_sf"/>
</dbReference>
<reference evidence="4" key="1">
    <citation type="journal article" date="2019" name="Int. J. Syst. Evol. Microbiol.">
        <title>The Global Catalogue of Microorganisms (GCM) 10K type strain sequencing project: providing services to taxonomists for standard genome sequencing and annotation.</title>
        <authorList>
            <consortium name="The Broad Institute Genomics Platform"/>
            <consortium name="The Broad Institute Genome Sequencing Center for Infectious Disease"/>
            <person name="Wu L."/>
            <person name="Ma J."/>
        </authorList>
    </citation>
    <scope>NUCLEOTIDE SEQUENCE [LARGE SCALE GENOMIC DNA]</scope>
    <source>
        <strain evidence="4">CCM 7480</strain>
    </source>
</reference>
<feature type="signal peptide" evidence="1">
    <location>
        <begin position="1"/>
        <end position="20"/>
    </location>
</feature>